<feature type="transmembrane region" description="Helical" evidence="1">
    <location>
        <begin position="249"/>
        <end position="270"/>
    </location>
</feature>
<gene>
    <name evidence="2" type="ORF">DYI25_12690</name>
</gene>
<reference evidence="2 3" key="1">
    <citation type="journal article" date="2021" name="Microorganisms">
        <title>Bacterial Dimethylsulfoniopropionate Biosynthesis in the East China Sea.</title>
        <authorList>
            <person name="Liu J."/>
            <person name="Zhang Y."/>
            <person name="Liu J."/>
            <person name="Zhong H."/>
            <person name="Williams B.T."/>
            <person name="Zheng Y."/>
            <person name="Curson A.R.J."/>
            <person name="Sun C."/>
            <person name="Sun H."/>
            <person name="Song D."/>
            <person name="Wagner Mackenzie B."/>
            <person name="Bermejo Martinez A."/>
            <person name="Todd J.D."/>
            <person name="Zhang X.H."/>
        </authorList>
    </citation>
    <scope>NUCLEOTIDE SEQUENCE [LARGE SCALE GENOMIC DNA]</scope>
    <source>
        <strain evidence="2 3">ESS08</strain>
    </source>
</reference>
<evidence type="ECO:0000313" key="3">
    <source>
        <dbReference type="Proteomes" id="UP000761411"/>
    </source>
</evidence>
<keyword evidence="3" id="KW-1185">Reference proteome</keyword>
<protein>
    <submittedName>
        <fullName evidence="2">Uncharacterized protein</fullName>
    </submittedName>
</protein>
<name>A0A944CLB5_9BACI</name>
<keyword evidence="1" id="KW-0472">Membrane</keyword>
<evidence type="ECO:0000256" key="1">
    <source>
        <dbReference type="SAM" id="Phobius"/>
    </source>
</evidence>
<dbReference type="AlphaFoldDB" id="A0A944CLB5"/>
<keyword evidence="1" id="KW-1133">Transmembrane helix</keyword>
<sequence length="319" mass="36387">MKVMKLILAIILLFVFQLPGKGSAETKSNVLNMEELTIQVMPEYSYHPKDKKKNPPLLVGYHGALKNNAEEAQRGQVVIPLPMDEKNFRIGFVADYSRDLTEMNEIQYEFDKESGTISWETSEEIQPQEIYKFVIEYYTDSIKEKDGTKKLNYDFKNFAEIGLLNLIFVEPLNTESFKLEPASEQHQKNSYNMNMFLYQSQGMKPGDAKNISLEYKRAETRTTAEIMEDMAGDAKKAGTVKQNDEKMPLWLVIAVVGSLTLFAAVLLIFIMKKKKAKPVKSDAPNDNEIKKSKLRAMLVEGTITEAEYNELIKKLGGRK</sequence>
<accession>A0A944CLB5</accession>
<proteinExistence type="predicted"/>
<dbReference type="Proteomes" id="UP000761411">
    <property type="component" value="Unassembled WGS sequence"/>
</dbReference>
<keyword evidence="1" id="KW-0812">Transmembrane</keyword>
<dbReference type="EMBL" id="QTKX01000001">
    <property type="protein sequence ID" value="MBS8265304.1"/>
    <property type="molecule type" value="Genomic_DNA"/>
</dbReference>
<organism evidence="2 3">
    <name type="scientific">Mesobacillus boroniphilus</name>
    <dbReference type="NCBI Taxonomy" id="308892"/>
    <lineage>
        <taxon>Bacteria</taxon>
        <taxon>Bacillati</taxon>
        <taxon>Bacillota</taxon>
        <taxon>Bacilli</taxon>
        <taxon>Bacillales</taxon>
        <taxon>Bacillaceae</taxon>
        <taxon>Mesobacillus</taxon>
    </lineage>
</organism>
<dbReference type="RefSeq" id="WP_213369234.1">
    <property type="nucleotide sequence ID" value="NZ_QTKX01000001.1"/>
</dbReference>
<comment type="caution">
    <text evidence="2">The sequence shown here is derived from an EMBL/GenBank/DDBJ whole genome shotgun (WGS) entry which is preliminary data.</text>
</comment>
<evidence type="ECO:0000313" key="2">
    <source>
        <dbReference type="EMBL" id="MBS8265304.1"/>
    </source>
</evidence>